<sequence length="272" mass="29885">MEDVGQTLKEIGEEYQQTPKISPDAVEMAQQLIVLGNAVVDSSHQHQKEIHNDGYKVVQKFTKQCPRLAQLEEARGSAKLEYDFFKRKVDTLKGTPQTDPSRLPRNEQRLESWRVELWKASESSRAAASELFLAGRNACDTGVYTVTTVLKSFFKTVHDAFSSEVRIVSAPSVFNDVLLPPLPLTPRGGSAHPVEAPARLEDPSPLRSTSTPSQPSAGYSVMGEGRPPLFSLSDDSPPYRGSASPYGGERPSIFSSYTDPNSKASTYQPPMV</sequence>
<proteinExistence type="predicted"/>
<name>A0A7G2CF13_9TRYP</name>
<gene>
    <name evidence="2" type="ORF">ADEAN_000541100</name>
</gene>
<protein>
    <recommendedName>
        <fullName evidence="4">BAR domain containing protein</fullName>
    </recommendedName>
</protein>
<evidence type="ECO:0000256" key="1">
    <source>
        <dbReference type="SAM" id="MobiDB-lite"/>
    </source>
</evidence>
<keyword evidence="3" id="KW-1185">Reference proteome</keyword>
<dbReference type="InterPro" id="IPR027267">
    <property type="entry name" value="AH/BAR_dom_sf"/>
</dbReference>
<dbReference type="Proteomes" id="UP000515908">
    <property type="component" value="Chromosome 10"/>
</dbReference>
<feature type="compositionally biased region" description="Polar residues" evidence="1">
    <location>
        <begin position="253"/>
        <end position="272"/>
    </location>
</feature>
<dbReference type="VEuPathDB" id="TriTrypDB:ADEAN_000541100"/>
<feature type="compositionally biased region" description="Low complexity" evidence="1">
    <location>
        <begin position="227"/>
        <end position="238"/>
    </location>
</feature>
<dbReference type="AlphaFoldDB" id="A0A7G2CF13"/>
<dbReference type="EMBL" id="LR877154">
    <property type="protein sequence ID" value="CAD2217925.1"/>
    <property type="molecule type" value="Genomic_DNA"/>
</dbReference>
<accession>A0A7G2CF13</accession>
<organism evidence="2 3">
    <name type="scientific">Angomonas deanei</name>
    <dbReference type="NCBI Taxonomy" id="59799"/>
    <lineage>
        <taxon>Eukaryota</taxon>
        <taxon>Discoba</taxon>
        <taxon>Euglenozoa</taxon>
        <taxon>Kinetoplastea</taxon>
        <taxon>Metakinetoplastina</taxon>
        <taxon>Trypanosomatida</taxon>
        <taxon>Trypanosomatidae</taxon>
        <taxon>Strigomonadinae</taxon>
        <taxon>Angomonas</taxon>
    </lineage>
</organism>
<feature type="compositionally biased region" description="Polar residues" evidence="1">
    <location>
        <begin position="206"/>
        <end position="217"/>
    </location>
</feature>
<reference evidence="2 3" key="1">
    <citation type="submission" date="2020-08" db="EMBL/GenBank/DDBJ databases">
        <authorList>
            <person name="Newling K."/>
            <person name="Davey J."/>
            <person name="Forrester S."/>
        </authorList>
    </citation>
    <scope>NUCLEOTIDE SEQUENCE [LARGE SCALE GENOMIC DNA]</scope>
    <source>
        <strain evidence="3">Crithidia deanei Carvalho (ATCC PRA-265)</strain>
    </source>
</reference>
<evidence type="ECO:0008006" key="4">
    <source>
        <dbReference type="Google" id="ProtNLM"/>
    </source>
</evidence>
<dbReference type="Gene3D" id="1.20.1270.60">
    <property type="entry name" value="Arfaptin homology (AH) domain/BAR domain"/>
    <property type="match status" value="1"/>
</dbReference>
<evidence type="ECO:0000313" key="3">
    <source>
        <dbReference type="Proteomes" id="UP000515908"/>
    </source>
</evidence>
<feature type="region of interest" description="Disordered" evidence="1">
    <location>
        <begin position="188"/>
        <end position="272"/>
    </location>
</feature>
<evidence type="ECO:0000313" key="2">
    <source>
        <dbReference type="EMBL" id="CAD2217925.1"/>
    </source>
</evidence>